<dbReference type="AlphaFoldDB" id="A0A2G9URZ3"/>
<dbReference type="EC" id="3.4.24.-" evidence="3"/>
<feature type="binding site" evidence="2">
    <location>
        <position position="81"/>
    </location>
    <ligand>
        <name>Zn(2+)</name>
        <dbReference type="ChEBI" id="CHEBI:29105"/>
        <note>catalytic</note>
    </ligand>
</feature>
<dbReference type="Pfam" id="PF01400">
    <property type="entry name" value="Astacin"/>
    <property type="match status" value="1"/>
</dbReference>
<evidence type="ECO:0000313" key="6">
    <source>
        <dbReference type="EMBL" id="PIO72997.1"/>
    </source>
</evidence>
<keyword evidence="1" id="KW-1015">Disulfide bond</keyword>
<evidence type="ECO:0000313" key="7">
    <source>
        <dbReference type="Proteomes" id="UP000230423"/>
    </source>
</evidence>
<evidence type="ECO:0000259" key="5">
    <source>
        <dbReference type="PROSITE" id="PS51864"/>
    </source>
</evidence>
<feature type="binding site" evidence="2">
    <location>
        <position position="85"/>
    </location>
    <ligand>
        <name>Zn(2+)</name>
        <dbReference type="ChEBI" id="CHEBI:29105"/>
        <note>catalytic</note>
    </ligand>
</feature>
<feature type="compositionally biased region" description="Basic and acidic residues" evidence="4">
    <location>
        <begin position="1"/>
        <end position="17"/>
    </location>
</feature>
<evidence type="ECO:0000256" key="3">
    <source>
        <dbReference type="RuleBase" id="RU361183"/>
    </source>
</evidence>
<keyword evidence="2 3" id="KW-0645">Protease</keyword>
<keyword evidence="2 3" id="KW-0479">Metal-binding</keyword>
<protein>
    <recommendedName>
        <fullName evidence="3">Metalloendopeptidase</fullName>
        <ecNumber evidence="3">3.4.24.-</ecNumber>
    </recommendedName>
</protein>
<reference evidence="6 7" key="1">
    <citation type="submission" date="2015-09" db="EMBL/GenBank/DDBJ databases">
        <title>Draft genome of the parasitic nematode Teladorsagia circumcincta isolate WARC Sus (inbred).</title>
        <authorList>
            <person name="Mitreva M."/>
        </authorList>
    </citation>
    <scope>NUCLEOTIDE SEQUENCE [LARGE SCALE GENOMIC DNA]</scope>
    <source>
        <strain evidence="6 7">S</strain>
    </source>
</reference>
<comment type="caution">
    <text evidence="2">Lacks conserved residue(s) required for the propagation of feature annotation.</text>
</comment>
<dbReference type="GO" id="GO:0004222">
    <property type="term" value="F:metalloendopeptidase activity"/>
    <property type="evidence" value="ECO:0007669"/>
    <property type="project" value="UniProtKB-UniRule"/>
</dbReference>
<dbReference type="InterPro" id="IPR024079">
    <property type="entry name" value="MetalloPept_cat_dom_sf"/>
</dbReference>
<dbReference type="PROSITE" id="PS51864">
    <property type="entry name" value="ASTACIN"/>
    <property type="match status" value="1"/>
</dbReference>
<keyword evidence="7" id="KW-1185">Reference proteome</keyword>
<dbReference type="InterPro" id="IPR001506">
    <property type="entry name" value="Peptidase_M12A"/>
</dbReference>
<gene>
    <name evidence="6" type="ORF">TELCIR_05042</name>
</gene>
<sequence>VEIRVFNRNKPTEERRGTVKNSRMGTHATSPLQHTEELRSGMHNFKKKLSQYDESIRKELALSTSQKAEVLDRLKIGVAAHEIGHALGFWHTQSRYDRDDFITVLEENINLSTQAIYLDEFLKQTMETNNNYGLTYDYGSLMHYGARR</sequence>
<dbReference type="OrthoDB" id="291007at2759"/>
<keyword evidence="2 3" id="KW-0378">Hydrolase</keyword>
<feature type="active site" evidence="2">
    <location>
        <position position="82"/>
    </location>
</feature>
<feature type="non-terminal residue" evidence="6">
    <location>
        <position position="1"/>
    </location>
</feature>
<comment type="cofactor">
    <cofactor evidence="2 3">
        <name>Zn(2+)</name>
        <dbReference type="ChEBI" id="CHEBI:29105"/>
    </cofactor>
    <text evidence="2 3">Binds 1 zinc ion per subunit.</text>
</comment>
<dbReference type="GO" id="GO:0006508">
    <property type="term" value="P:proteolysis"/>
    <property type="evidence" value="ECO:0007669"/>
    <property type="project" value="UniProtKB-KW"/>
</dbReference>
<dbReference type="InterPro" id="IPR006026">
    <property type="entry name" value="Peptidase_Metallo"/>
</dbReference>
<dbReference type="PANTHER" id="PTHR10127">
    <property type="entry name" value="DISCOIDIN, CUB, EGF, LAMININ , AND ZINC METALLOPROTEASE DOMAIN CONTAINING"/>
    <property type="match status" value="1"/>
</dbReference>
<organism evidence="6 7">
    <name type="scientific">Teladorsagia circumcincta</name>
    <name type="common">Brown stomach worm</name>
    <name type="synonym">Ostertagia circumcincta</name>
    <dbReference type="NCBI Taxonomy" id="45464"/>
    <lineage>
        <taxon>Eukaryota</taxon>
        <taxon>Metazoa</taxon>
        <taxon>Ecdysozoa</taxon>
        <taxon>Nematoda</taxon>
        <taxon>Chromadorea</taxon>
        <taxon>Rhabditida</taxon>
        <taxon>Rhabditina</taxon>
        <taxon>Rhabditomorpha</taxon>
        <taxon>Strongyloidea</taxon>
        <taxon>Trichostrongylidae</taxon>
        <taxon>Teladorsagia</taxon>
    </lineage>
</organism>
<feature type="compositionally biased region" description="Polar residues" evidence="4">
    <location>
        <begin position="19"/>
        <end position="33"/>
    </location>
</feature>
<feature type="domain" description="Peptidase M12A" evidence="5">
    <location>
        <begin position="1"/>
        <end position="148"/>
    </location>
</feature>
<dbReference type="SMART" id="SM00235">
    <property type="entry name" value="ZnMc"/>
    <property type="match status" value="1"/>
</dbReference>
<dbReference type="Proteomes" id="UP000230423">
    <property type="component" value="Unassembled WGS sequence"/>
</dbReference>
<dbReference type="GO" id="GO:0008270">
    <property type="term" value="F:zinc ion binding"/>
    <property type="evidence" value="ECO:0007669"/>
    <property type="project" value="UniProtKB-UniRule"/>
</dbReference>
<feature type="binding site" evidence="2">
    <location>
        <position position="91"/>
    </location>
    <ligand>
        <name>Zn(2+)</name>
        <dbReference type="ChEBI" id="CHEBI:29105"/>
        <note>catalytic</note>
    </ligand>
</feature>
<dbReference type="SUPFAM" id="SSF55486">
    <property type="entry name" value="Metalloproteases ('zincins'), catalytic domain"/>
    <property type="match status" value="1"/>
</dbReference>
<feature type="region of interest" description="Disordered" evidence="4">
    <location>
        <begin position="1"/>
        <end position="33"/>
    </location>
</feature>
<proteinExistence type="predicted"/>
<dbReference type="PRINTS" id="PR00480">
    <property type="entry name" value="ASTACIN"/>
</dbReference>
<dbReference type="Gene3D" id="3.40.390.10">
    <property type="entry name" value="Collagenase (Catalytic Domain)"/>
    <property type="match status" value="1"/>
</dbReference>
<keyword evidence="2 3" id="KW-0482">Metalloprotease</keyword>
<dbReference type="PANTHER" id="PTHR10127:SF793">
    <property type="entry name" value="ZINC METALLOPROTEINASE NAS-31"/>
    <property type="match status" value="1"/>
</dbReference>
<accession>A0A2G9URZ3</accession>
<evidence type="ECO:0000256" key="4">
    <source>
        <dbReference type="SAM" id="MobiDB-lite"/>
    </source>
</evidence>
<evidence type="ECO:0000256" key="2">
    <source>
        <dbReference type="PROSITE-ProRule" id="PRU01211"/>
    </source>
</evidence>
<keyword evidence="2 3" id="KW-0862">Zinc</keyword>
<dbReference type="EMBL" id="KZ345548">
    <property type="protein sequence ID" value="PIO72997.1"/>
    <property type="molecule type" value="Genomic_DNA"/>
</dbReference>
<name>A0A2G9URZ3_TELCI</name>
<evidence type="ECO:0000256" key="1">
    <source>
        <dbReference type="ARBA" id="ARBA00023157"/>
    </source>
</evidence>